<evidence type="ECO:0000313" key="2">
    <source>
        <dbReference type="Proteomes" id="UP000191112"/>
    </source>
</evidence>
<reference evidence="1 2" key="1">
    <citation type="submission" date="2017-02" db="EMBL/GenBank/DDBJ databases">
        <authorList>
            <person name="Peterson S.W."/>
        </authorList>
    </citation>
    <scope>NUCLEOTIDE SEQUENCE [LARGE SCALE GENOMIC DNA]</scope>
    <source>
        <strain evidence="1 2">DSM 22323</strain>
    </source>
</reference>
<dbReference type="RefSeq" id="WP_079666170.1">
    <property type="nucleotide sequence ID" value="NZ_FUYZ01000002.1"/>
</dbReference>
<name>A0A1T5DPC9_9FLAO</name>
<dbReference type="Proteomes" id="UP000191112">
    <property type="component" value="Unassembled WGS sequence"/>
</dbReference>
<sequence length="187" mass="22265">MNFDIQSDKIISESFLNTGKTTFLEAAHFVQNMDYKRNLDKNNMLAVLNDNFGTCSTKHALLKRLADENQKFDFQLILGIFKMNADNAPQIKEVLEQHQLDYIPEAHNYLKWNHQILDFTSRTWRKENFESQLLKEIEIQPEQITDFKVKYHQNFLEDWLDQHPEIPYSIDEIWKIREDCILALSRG</sequence>
<dbReference type="EMBL" id="FUYZ01000002">
    <property type="protein sequence ID" value="SKB73504.1"/>
    <property type="molecule type" value="Genomic_DNA"/>
</dbReference>
<organism evidence="1 2">
    <name type="scientific">Soonwooa buanensis</name>
    <dbReference type="NCBI Taxonomy" id="619805"/>
    <lineage>
        <taxon>Bacteria</taxon>
        <taxon>Pseudomonadati</taxon>
        <taxon>Bacteroidota</taxon>
        <taxon>Flavobacteriia</taxon>
        <taxon>Flavobacteriales</taxon>
        <taxon>Weeksellaceae</taxon>
        <taxon>Chryseobacterium group</taxon>
        <taxon>Soonwooa</taxon>
    </lineage>
</organism>
<dbReference type="AlphaFoldDB" id="A0A1T5DPC9"/>
<gene>
    <name evidence="1" type="ORF">SAMN05660477_00899</name>
</gene>
<accession>A0A1T5DPC9</accession>
<keyword evidence="2" id="KW-1185">Reference proteome</keyword>
<dbReference type="STRING" id="619805.SAMN05660477_00899"/>
<proteinExistence type="predicted"/>
<protein>
    <submittedName>
        <fullName evidence="1">Uncharacterized protein</fullName>
    </submittedName>
</protein>
<evidence type="ECO:0000313" key="1">
    <source>
        <dbReference type="EMBL" id="SKB73504.1"/>
    </source>
</evidence>
<dbReference type="OrthoDB" id="5649947at2"/>